<dbReference type="RefSeq" id="WP_348718935.1">
    <property type="nucleotide sequence ID" value="NZ_CAXJIO010000017.1"/>
</dbReference>
<evidence type="ECO:0000313" key="1">
    <source>
        <dbReference type="EMBL" id="CAL2104478.1"/>
    </source>
</evidence>
<gene>
    <name evidence="1" type="ORF">T190423A01A_80015</name>
</gene>
<protein>
    <submittedName>
        <fullName evidence="1">Uncharacterized protein</fullName>
    </submittedName>
</protein>
<dbReference type="EMBL" id="CAXJIO010000017">
    <property type="protein sequence ID" value="CAL2104478.1"/>
    <property type="molecule type" value="Genomic_DNA"/>
</dbReference>
<reference evidence="1 2" key="1">
    <citation type="submission" date="2024-05" db="EMBL/GenBank/DDBJ databases">
        <authorList>
            <person name="Duchaud E."/>
        </authorList>
    </citation>
    <scope>NUCLEOTIDE SEQUENCE [LARGE SCALE GENOMIC DNA]</scope>
    <source>
        <strain evidence="1">Ena-SAMPLE-TAB-13-05-2024-13:56:06:370-140308</strain>
    </source>
</reference>
<accession>A0ABP1F1U4</accession>
<keyword evidence="2" id="KW-1185">Reference proteome</keyword>
<proteinExistence type="predicted"/>
<sequence length="257" mass="28502">MRKPKGMGNALVAATAVSAVNSEEGKKTISQGVSALKWGVLLLGIGSGVFLLNRQFKKIRAERFARENAGNPNLTAAAIIYESFTRIGFSPSSFLNFLIPEINISTDEDALNDIARQVTNIKAVSHAYYILFDRNLFSDVQKGLDTEELKRFWEIINSPSKNFNNNTLFPIGSDLYCAVKTGITVNIAELENNNWKGTGTLFGKFAFREKVGEVIANGVFTKGDLTRENYYIVETSILGFFKKTGVVLQHQITNEEK</sequence>
<comment type="caution">
    <text evidence="1">The sequence shown here is derived from an EMBL/GenBank/DDBJ whole genome shotgun (WGS) entry which is preliminary data.</text>
</comment>
<name>A0ABP1F1U4_9FLAO</name>
<evidence type="ECO:0000313" key="2">
    <source>
        <dbReference type="Proteomes" id="UP001497527"/>
    </source>
</evidence>
<dbReference type="Proteomes" id="UP001497527">
    <property type="component" value="Unassembled WGS sequence"/>
</dbReference>
<organism evidence="1 2">
    <name type="scientific">Tenacibaculum polynesiense</name>
    <dbReference type="NCBI Taxonomy" id="3137857"/>
    <lineage>
        <taxon>Bacteria</taxon>
        <taxon>Pseudomonadati</taxon>
        <taxon>Bacteroidota</taxon>
        <taxon>Flavobacteriia</taxon>
        <taxon>Flavobacteriales</taxon>
        <taxon>Flavobacteriaceae</taxon>
        <taxon>Tenacibaculum</taxon>
    </lineage>
</organism>